<evidence type="ECO:0000256" key="1">
    <source>
        <dbReference type="SAM" id="MobiDB-lite"/>
    </source>
</evidence>
<evidence type="ECO:0000259" key="2">
    <source>
        <dbReference type="Pfam" id="PF09816"/>
    </source>
</evidence>
<sequence length="553" mass="58496">MASPLVSDGRMLNPREKAHFTVQLGDRITGRESGREGAGLRSVRYNHKPPLSYATRKTSLAASSTNNYTLALSDQDREGKNTDVFTFVGQKTQLPRKTSYVLLFDPAGQKATLEPLDETFTFNLSKKNGVDVEGEYTKIYPKKQQQSRDSAVGGVNASQDTTISAGGDDLFGEEAGNGHTRAALENEEPDPDNPYDFRHFLSLTTQGTAEGGNSKRGDESEYGSPDYRTGTVSAKGTPVIPAKKAVTAAATQAGSGRKRKEPEADPLVGRKTKSAASTTTKSDKKTQQTATATMATTTAPRVRLDHRATTHSKSDAKSKRSRKAAASSTGKVIKSAEIVHSSDEDSDGDDMHLDISTTRRPTSPPHATHDEASDRDAEGFSDDSDMGGAGGGGGLEIEVPDAHPHTRRPNALSSLGLGLGGLGHLRSPSAGPISLASAANSVAGSPRGSQRGARADEVIEFGDIGGGGGSEEEEEGEEEEEEGERDAEGEWEDRDVEPMDLGPPAQGQETASGSVAQATTTTAPPVEEDEDDPLYKEMMEGLAGDSSEESEEE</sequence>
<dbReference type="InterPro" id="IPR019194">
    <property type="entry name" value="Tscrpt_elong_fac_Eaf_N"/>
</dbReference>
<feature type="compositionally biased region" description="Basic and acidic residues" evidence="1">
    <location>
        <begin position="302"/>
        <end position="318"/>
    </location>
</feature>
<accession>A0A6A6JSQ6</accession>
<dbReference type="RefSeq" id="XP_033656437.1">
    <property type="nucleotide sequence ID" value="XM_033797859.1"/>
</dbReference>
<dbReference type="Proteomes" id="UP000800097">
    <property type="component" value="Unassembled WGS sequence"/>
</dbReference>
<evidence type="ECO:0000313" key="4">
    <source>
        <dbReference type="Proteomes" id="UP000800097"/>
    </source>
</evidence>
<protein>
    <recommendedName>
        <fullName evidence="2">Transcription elongation factor Eaf N-terminal domain-containing protein</fullName>
    </recommendedName>
</protein>
<feature type="compositionally biased region" description="Basic and acidic residues" evidence="1">
    <location>
        <begin position="367"/>
        <end position="378"/>
    </location>
</feature>
<name>A0A6A6JSQ6_WESOR</name>
<feature type="region of interest" description="Disordered" evidence="1">
    <location>
        <begin position="143"/>
        <end position="176"/>
    </location>
</feature>
<dbReference type="OrthoDB" id="125903at2759"/>
<keyword evidence="4" id="KW-1185">Reference proteome</keyword>
<feature type="region of interest" description="Disordered" evidence="1">
    <location>
        <begin position="205"/>
        <end position="553"/>
    </location>
</feature>
<gene>
    <name evidence="3" type="ORF">EI97DRAFT_431142</name>
</gene>
<feature type="compositionally biased region" description="Low complexity" evidence="1">
    <location>
        <begin position="515"/>
        <end position="525"/>
    </location>
</feature>
<dbReference type="Pfam" id="PF09816">
    <property type="entry name" value="EAF"/>
    <property type="match status" value="1"/>
</dbReference>
<dbReference type="AlphaFoldDB" id="A0A6A6JSQ6"/>
<feature type="compositionally biased region" description="Acidic residues" evidence="1">
    <location>
        <begin position="470"/>
        <end position="495"/>
    </location>
</feature>
<feature type="domain" description="Transcription elongation factor Eaf N-terminal" evidence="2">
    <location>
        <begin position="21"/>
        <end position="127"/>
    </location>
</feature>
<feature type="compositionally biased region" description="Low complexity" evidence="1">
    <location>
        <begin position="242"/>
        <end position="253"/>
    </location>
</feature>
<evidence type="ECO:0000313" key="3">
    <source>
        <dbReference type="EMBL" id="KAF2278898.1"/>
    </source>
</evidence>
<feature type="compositionally biased region" description="Low complexity" evidence="1">
    <location>
        <begin position="287"/>
        <end position="299"/>
    </location>
</feature>
<dbReference type="GeneID" id="54551034"/>
<proteinExistence type="predicted"/>
<organism evidence="3 4">
    <name type="scientific">Westerdykella ornata</name>
    <dbReference type="NCBI Taxonomy" id="318751"/>
    <lineage>
        <taxon>Eukaryota</taxon>
        <taxon>Fungi</taxon>
        <taxon>Dikarya</taxon>
        <taxon>Ascomycota</taxon>
        <taxon>Pezizomycotina</taxon>
        <taxon>Dothideomycetes</taxon>
        <taxon>Pleosporomycetidae</taxon>
        <taxon>Pleosporales</taxon>
        <taxon>Sporormiaceae</taxon>
        <taxon>Westerdykella</taxon>
    </lineage>
</organism>
<reference evidence="3" key="1">
    <citation type="journal article" date="2020" name="Stud. Mycol.">
        <title>101 Dothideomycetes genomes: a test case for predicting lifestyles and emergence of pathogens.</title>
        <authorList>
            <person name="Haridas S."/>
            <person name="Albert R."/>
            <person name="Binder M."/>
            <person name="Bloem J."/>
            <person name="Labutti K."/>
            <person name="Salamov A."/>
            <person name="Andreopoulos B."/>
            <person name="Baker S."/>
            <person name="Barry K."/>
            <person name="Bills G."/>
            <person name="Bluhm B."/>
            <person name="Cannon C."/>
            <person name="Castanera R."/>
            <person name="Culley D."/>
            <person name="Daum C."/>
            <person name="Ezra D."/>
            <person name="Gonzalez J."/>
            <person name="Henrissat B."/>
            <person name="Kuo A."/>
            <person name="Liang C."/>
            <person name="Lipzen A."/>
            <person name="Lutzoni F."/>
            <person name="Magnuson J."/>
            <person name="Mondo S."/>
            <person name="Nolan M."/>
            <person name="Ohm R."/>
            <person name="Pangilinan J."/>
            <person name="Park H.-J."/>
            <person name="Ramirez L."/>
            <person name="Alfaro M."/>
            <person name="Sun H."/>
            <person name="Tritt A."/>
            <person name="Yoshinaga Y."/>
            <person name="Zwiers L.-H."/>
            <person name="Turgeon B."/>
            <person name="Goodwin S."/>
            <person name="Spatafora J."/>
            <person name="Crous P."/>
            <person name="Grigoriev I."/>
        </authorList>
    </citation>
    <scope>NUCLEOTIDE SEQUENCE</scope>
    <source>
        <strain evidence="3">CBS 379.55</strain>
    </source>
</reference>
<dbReference type="EMBL" id="ML986487">
    <property type="protein sequence ID" value="KAF2278898.1"/>
    <property type="molecule type" value="Genomic_DNA"/>
</dbReference>